<evidence type="ECO:0000256" key="13">
    <source>
        <dbReference type="PROSITE-ProRule" id="PRU00023"/>
    </source>
</evidence>
<dbReference type="EC" id="2.3.1.225" evidence="14"/>
<dbReference type="EMBL" id="JADXDR010000015">
    <property type="protein sequence ID" value="KAI7845586.1"/>
    <property type="molecule type" value="Genomic_DNA"/>
</dbReference>
<feature type="transmembrane region" description="Helical" evidence="14">
    <location>
        <begin position="566"/>
        <end position="586"/>
    </location>
</feature>
<feature type="compositionally biased region" description="Low complexity" evidence="15">
    <location>
        <begin position="320"/>
        <end position="330"/>
    </location>
</feature>
<dbReference type="InterPro" id="IPR002110">
    <property type="entry name" value="Ankyrin_rpt"/>
</dbReference>
<evidence type="ECO:0000256" key="9">
    <source>
        <dbReference type="ARBA" id="ARBA00023043"/>
    </source>
</evidence>
<evidence type="ECO:0000256" key="10">
    <source>
        <dbReference type="ARBA" id="ARBA00023136"/>
    </source>
</evidence>
<feature type="repeat" description="ANK" evidence="13">
    <location>
        <begin position="139"/>
        <end position="171"/>
    </location>
</feature>
<evidence type="ECO:0000256" key="5">
    <source>
        <dbReference type="ARBA" id="ARBA00022692"/>
    </source>
</evidence>
<dbReference type="Pfam" id="PF01529">
    <property type="entry name" value="DHHC"/>
    <property type="match status" value="1"/>
</dbReference>
<keyword evidence="18" id="KW-1185">Reference proteome</keyword>
<evidence type="ECO:0000259" key="16">
    <source>
        <dbReference type="Pfam" id="PF01529"/>
    </source>
</evidence>
<evidence type="ECO:0000256" key="7">
    <source>
        <dbReference type="ARBA" id="ARBA00022989"/>
    </source>
</evidence>
<protein>
    <recommendedName>
        <fullName evidence="14">S-acyltransferase</fullName>
        <ecNumber evidence="14">2.3.1.225</ecNumber>
    </recommendedName>
    <alternativeName>
        <fullName evidence="14">Palmitoyltransferase</fullName>
    </alternativeName>
</protein>
<dbReference type="PROSITE" id="PS50297">
    <property type="entry name" value="ANK_REP_REGION"/>
    <property type="match status" value="5"/>
</dbReference>
<evidence type="ECO:0000256" key="12">
    <source>
        <dbReference type="ARBA" id="ARBA00048048"/>
    </source>
</evidence>
<name>A0AAD5H6E0_9CHLO</name>
<evidence type="ECO:0000256" key="2">
    <source>
        <dbReference type="ARBA" id="ARBA00004394"/>
    </source>
</evidence>
<feature type="transmembrane region" description="Helical" evidence="14">
    <location>
        <begin position="418"/>
        <end position="438"/>
    </location>
</feature>
<dbReference type="SMART" id="SM00248">
    <property type="entry name" value="ANK"/>
    <property type="match status" value="5"/>
</dbReference>
<dbReference type="AlphaFoldDB" id="A0AAD5H6E0"/>
<keyword evidence="11" id="KW-0449">Lipoprotein</keyword>
<feature type="domain" description="Palmitoyltransferase DHHC" evidence="16">
    <location>
        <begin position="374"/>
        <end position="498"/>
    </location>
</feature>
<evidence type="ECO:0000313" key="18">
    <source>
        <dbReference type="Proteomes" id="UP001205105"/>
    </source>
</evidence>
<dbReference type="Gene3D" id="1.25.40.20">
    <property type="entry name" value="Ankyrin repeat-containing domain"/>
    <property type="match status" value="2"/>
</dbReference>
<sequence>MAGQEQIDTVWKAAAYGDFEKLRELAEADPDALHRPDEQGFFALQWAALNNRVAVLTYLLDRGCDVNASDGTGQSALHWTAVRGSTAALETLLRAGADLAARDSRGYTACHVAAQYGQTAILYHLALKWGADTDALDLDGRSPLHWAAYKGFADTLRLLLVLGSQCNLPDKEGCTPLHWAAIRGHTEACTVLLQGGAEEALSLSDSTGSTPSQLAIEKGHRLLGLHLAEYKMRQGKKRQSGGGVLAMLTKLHLSPVIWGIILGMLAMMAYSIIRNKAFPPPSGANIAAMWLTFLLAFAGLYFLYLTTSADPGFIPLNRSSPAGSGSKSSSIQMQRWDSGSGKGAERRSGGGGGSSSGGGAVLDNPALAAGQWAQLCVSCRIVRPLRAKHCSVTNRCIEVFDHYCPWVGNAIGRGNRHLFLTFLWLELGAILASTLLAVVRIHDGVTAASKRGDHSLMLLGPVLFVVFDVFLLISVAALAIAQASQVARNVTTNELANWHRYKYMHGPDGDFHNPFDRGWRRNCFDTCKPTAAPASPYVLRGDEASVGCRGADASDRAQLPLHPLRSLLGTAAASLMLALVIHLLAVRFEIDTWAEAMQMAAALLIIDACLNARHHFFEGRPLQLFLLHTGYHALVLGGCCCLLAVFGQPPAARGTGGGSAAGEQGAQRTEL</sequence>
<dbReference type="GO" id="GO:0019706">
    <property type="term" value="F:protein-cysteine S-palmitoyltransferase activity"/>
    <property type="evidence" value="ECO:0007669"/>
    <property type="project" value="UniProtKB-EC"/>
</dbReference>
<keyword evidence="4 14" id="KW-0808">Transferase</keyword>
<proteinExistence type="inferred from homology"/>
<feature type="transmembrane region" description="Helical" evidence="14">
    <location>
        <begin position="624"/>
        <end position="646"/>
    </location>
</feature>
<feature type="repeat" description="ANK" evidence="13">
    <location>
        <begin position="39"/>
        <end position="71"/>
    </location>
</feature>
<feature type="repeat" description="ANK" evidence="13">
    <location>
        <begin position="72"/>
        <end position="104"/>
    </location>
</feature>
<dbReference type="PANTHER" id="PTHR24161:SF17">
    <property type="entry name" value="PALMITOYLTRANSFERASE"/>
    <property type="match status" value="1"/>
</dbReference>
<feature type="region of interest" description="Disordered" evidence="15">
    <location>
        <begin position="320"/>
        <end position="357"/>
    </location>
</feature>
<feature type="repeat" description="ANK" evidence="13">
    <location>
        <begin position="105"/>
        <end position="138"/>
    </location>
</feature>
<dbReference type="Pfam" id="PF12796">
    <property type="entry name" value="Ank_2"/>
    <property type="match status" value="2"/>
</dbReference>
<dbReference type="PROSITE" id="PS50216">
    <property type="entry name" value="DHHC"/>
    <property type="match status" value="1"/>
</dbReference>
<keyword evidence="14" id="KW-0012">Acyltransferase</keyword>
<evidence type="ECO:0000256" key="11">
    <source>
        <dbReference type="ARBA" id="ARBA00023288"/>
    </source>
</evidence>
<comment type="subcellular location">
    <subcellularLocation>
        <location evidence="1">Endomembrane system</location>
        <topology evidence="1">Multi-pass membrane protein</topology>
    </subcellularLocation>
    <subcellularLocation>
        <location evidence="2">Golgi apparatus membrane</location>
    </subcellularLocation>
</comment>
<reference evidence="17" key="1">
    <citation type="submission" date="2020-11" db="EMBL/GenBank/DDBJ databases">
        <title>Chlorella ohadii genome sequencing and assembly.</title>
        <authorList>
            <person name="Murik O."/>
            <person name="Treves H."/>
            <person name="Kedem I."/>
            <person name="Shotland Y."/>
            <person name="Kaplan A."/>
        </authorList>
    </citation>
    <scope>NUCLEOTIDE SEQUENCE</scope>
    <source>
        <strain evidence="17">1</strain>
    </source>
</reference>
<comment type="domain">
    <text evidence="14">The DHHC domain is required for palmitoyltransferase activity.</text>
</comment>
<gene>
    <name evidence="17" type="ORF">COHA_000874</name>
</gene>
<organism evidence="17 18">
    <name type="scientific">Chlorella ohadii</name>
    <dbReference type="NCBI Taxonomy" id="2649997"/>
    <lineage>
        <taxon>Eukaryota</taxon>
        <taxon>Viridiplantae</taxon>
        <taxon>Chlorophyta</taxon>
        <taxon>core chlorophytes</taxon>
        <taxon>Trebouxiophyceae</taxon>
        <taxon>Chlorellales</taxon>
        <taxon>Chlorellaceae</taxon>
        <taxon>Chlorella clade</taxon>
        <taxon>Chlorella</taxon>
    </lineage>
</organism>
<feature type="transmembrane region" description="Helical" evidence="14">
    <location>
        <begin position="256"/>
        <end position="273"/>
    </location>
</feature>
<feature type="region of interest" description="Disordered" evidence="15">
    <location>
        <begin position="652"/>
        <end position="671"/>
    </location>
</feature>
<accession>A0AAD5H6E0</accession>
<dbReference type="GO" id="GO:0000139">
    <property type="term" value="C:Golgi membrane"/>
    <property type="evidence" value="ECO:0007669"/>
    <property type="project" value="UniProtKB-SubCell"/>
</dbReference>
<dbReference type="InterPro" id="IPR036770">
    <property type="entry name" value="Ankyrin_rpt-contain_sf"/>
</dbReference>
<keyword evidence="5 14" id="KW-0812">Transmembrane</keyword>
<evidence type="ECO:0000256" key="3">
    <source>
        <dbReference type="ARBA" id="ARBA00008574"/>
    </source>
</evidence>
<evidence type="ECO:0000256" key="6">
    <source>
        <dbReference type="ARBA" id="ARBA00022737"/>
    </source>
</evidence>
<comment type="catalytic activity">
    <reaction evidence="12 14">
        <text>L-cysteinyl-[protein] + hexadecanoyl-CoA = S-hexadecanoyl-L-cysteinyl-[protein] + CoA</text>
        <dbReference type="Rhea" id="RHEA:36683"/>
        <dbReference type="Rhea" id="RHEA-COMP:10131"/>
        <dbReference type="Rhea" id="RHEA-COMP:11032"/>
        <dbReference type="ChEBI" id="CHEBI:29950"/>
        <dbReference type="ChEBI" id="CHEBI:57287"/>
        <dbReference type="ChEBI" id="CHEBI:57379"/>
        <dbReference type="ChEBI" id="CHEBI:74151"/>
        <dbReference type="EC" id="2.3.1.225"/>
    </reaction>
</comment>
<dbReference type="Proteomes" id="UP001205105">
    <property type="component" value="Unassembled WGS sequence"/>
</dbReference>
<keyword evidence="10 14" id="KW-0472">Membrane</keyword>
<evidence type="ECO:0000313" key="17">
    <source>
        <dbReference type="EMBL" id="KAI7845586.1"/>
    </source>
</evidence>
<evidence type="ECO:0000256" key="14">
    <source>
        <dbReference type="RuleBase" id="RU079119"/>
    </source>
</evidence>
<comment type="caution">
    <text evidence="17">The sequence shown here is derived from an EMBL/GenBank/DDBJ whole genome shotgun (WGS) entry which is preliminary data.</text>
</comment>
<dbReference type="InterPro" id="IPR001594">
    <property type="entry name" value="Palmitoyltrfase_DHHC"/>
</dbReference>
<evidence type="ECO:0000256" key="4">
    <source>
        <dbReference type="ARBA" id="ARBA00022679"/>
    </source>
</evidence>
<keyword evidence="6" id="KW-0677">Repeat</keyword>
<feature type="transmembrane region" description="Helical" evidence="14">
    <location>
        <begin position="285"/>
        <end position="304"/>
    </location>
</feature>
<keyword evidence="9 13" id="KW-0040">ANK repeat</keyword>
<dbReference type="SUPFAM" id="SSF48403">
    <property type="entry name" value="Ankyrin repeat"/>
    <property type="match status" value="1"/>
</dbReference>
<dbReference type="FunFam" id="1.25.40.20:FF:000300">
    <property type="entry name" value="S-acyltransferase"/>
    <property type="match status" value="1"/>
</dbReference>
<keyword evidence="8" id="KW-0333">Golgi apparatus</keyword>
<evidence type="ECO:0000256" key="15">
    <source>
        <dbReference type="SAM" id="MobiDB-lite"/>
    </source>
</evidence>
<comment type="similarity">
    <text evidence="3 14">Belongs to the DHHC palmitoyltransferase family.</text>
</comment>
<keyword evidence="7 14" id="KW-1133">Transmembrane helix</keyword>
<feature type="compositionally biased region" description="Low complexity" evidence="15">
    <location>
        <begin position="661"/>
        <end position="671"/>
    </location>
</feature>
<feature type="transmembrane region" description="Helical" evidence="14">
    <location>
        <begin position="458"/>
        <end position="481"/>
    </location>
</feature>
<dbReference type="PANTHER" id="PTHR24161">
    <property type="entry name" value="ANK_REP_REGION DOMAIN-CONTAINING PROTEIN-RELATED"/>
    <property type="match status" value="1"/>
</dbReference>
<evidence type="ECO:0000256" key="1">
    <source>
        <dbReference type="ARBA" id="ARBA00004127"/>
    </source>
</evidence>
<dbReference type="PROSITE" id="PS50088">
    <property type="entry name" value="ANK_REPEAT"/>
    <property type="match status" value="5"/>
</dbReference>
<evidence type="ECO:0000256" key="8">
    <source>
        <dbReference type="ARBA" id="ARBA00023034"/>
    </source>
</evidence>
<feature type="repeat" description="ANK" evidence="13">
    <location>
        <begin position="172"/>
        <end position="198"/>
    </location>
</feature>